<dbReference type="SUPFAM" id="SSF51658">
    <property type="entry name" value="Xylose isomerase-like"/>
    <property type="match status" value="1"/>
</dbReference>
<dbReference type="NCBIfam" id="TIGR00629">
    <property type="entry name" value="uvde"/>
    <property type="match status" value="1"/>
</dbReference>
<gene>
    <name evidence="8" type="ORF">M132T_19050</name>
</gene>
<dbReference type="InterPro" id="IPR004601">
    <property type="entry name" value="UvdE"/>
</dbReference>
<dbReference type="PANTHER" id="PTHR31290:SF5">
    <property type="entry name" value="UV-DAMAGE ENDONUCLEASE"/>
    <property type="match status" value="1"/>
</dbReference>
<dbReference type="InterPro" id="IPR036237">
    <property type="entry name" value="Xyl_isomerase-like_sf"/>
</dbReference>
<dbReference type="Proteomes" id="UP000887127">
    <property type="component" value="Unassembled WGS sequence"/>
</dbReference>
<comment type="caution">
    <text evidence="8">The sequence shown here is derived from an EMBL/GenBank/DDBJ whole genome shotgun (WGS) entry which is preliminary data.</text>
</comment>
<dbReference type="GO" id="GO:0009411">
    <property type="term" value="P:response to UV"/>
    <property type="evidence" value="ECO:0007669"/>
    <property type="project" value="InterPro"/>
</dbReference>
<feature type="domain" description="DUF1722" evidence="7">
    <location>
        <begin position="309"/>
        <end position="418"/>
    </location>
</feature>
<dbReference type="AlphaFoldDB" id="A0AAV3WSD2"/>
<evidence type="ECO:0000256" key="5">
    <source>
        <dbReference type="ARBA" id="ARBA00022801"/>
    </source>
</evidence>
<dbReference type="PANTHER" id="PTHR31290">
    <property type="entry name" value="UV-DAMAGE ENDONUCLEASE"/>
    <property type="match status" value="1"/>
</dbReference>
<evidence type="ECO:0000259" key="7">
    <source>
        <dbReference type="Pfam" id="PF08349"/>
    </source>
</evidence>
<evidence type="ECO:0000256" key="1">
    <source>
        <dbReference type="ARBA" id="ARBA00022722"/>
    </source>
</evidence>
<evidence type="ECO:0000313" key="8">
    <source>
        <dbReference type="EMBL" id="GEQ36397.1"/>
    </source>
</evidence>
<dbReference type="EMBL" id="BKBI01000014">
    <property type="protein sequence ID" value="GEQ36397.1"/>
    <property type="molecule type" value="Genomic_DNA"/>
</dbReference>
<dbReference type="Pfam" id="PF03851">
    <property type="entry name" value="UvdE"/>
    <property type="match status" value="1"/>
</dbReference>
<dbReference type="Gene3D" id="3.20.20.150">
    <property type="entry name" value="Divalent-metal-dependent TIM barrel enzymes"/>
    <property type="match status" value="1"/>
</dbReference>
<keyword evidence="2" id="KW-0255">Endonuclease</keyword>
<dbReference type="GeneID" id="96911867"/>
<dbReference type="GO" id="GO:0004519">
    <property type="term" value="F:endonuclease activity"/>
    <property type="evidence" value="ECO:0007669"/>
    <property type="project" value="UniProtKB-KW"/>
</dbReference>
<keyword evidence="4" id="KW-0228">DNA excision</keyword>
<dbReference type="Pfam" id="PF08349">
    <property type="entry name" value="DUF1722"/>
    <property type="match status" value="1"/>
</dbReference>
<reference evidence="8" key="1">
    <citation type="submission" date="2019-08" db="EMBL/GenBank/DDBJ databases">
        <title>Marinilactibacillus psychrotolerans M13-2T whole genome sequencing project.</title>
        <authorList>
            <person name="Ishikawa M."/>
            <person name="Suzuki T."/>
            <person name="Matsutani M."/>
        </authorList>
    </citation>
    <scope>NUCLEOTIDE SEQUENCE</scope>
    <source>
        <strain evidence="8">M13-2T</strain>
    </source>
</reference>
<sequence>MSIGYPCITVGVEGTKQKTCRKSNATGDHLAALIKYNLDALKNIIEFNGKHNIHLFRISSDIIPFASDKEVNTLDWSNQFAEQFKEIGKLIKKYEIRVSMHPGQYTVLNSPDEGVVKRAIADLEYHALFLDSLGVDASSKLILHVGGVYGEKERAMDRFVEVYKTLNDRIKDRLVVENDDRSYTIEEVLSISERTGAPAVYDNLHNAINTSDPDKSDTYWINKVKHTWKEKDGRQKTHYSQQQIGNRTGTHSKYIRIDEFMKYYDEVKDLDIDIMLEVKDKNLSAVKCVLATVKKGEIKNLEQEWSRYKYVVLERSQDIYQSIRSLLKDKSDYPVIQFYRLIEAAIDLEPSNNSALNAASHVWGYVKNEATDKEKTKFKYLSEAITSEEAKIEKLKVFLRQMMEKYSQYYMLQSLYFEF</sequence>
<evidence type="ECO:0000256" key="2">
    <source>
        <dbReference type="ARBA" id="ARBA00022759"/>
    </source>
</evidence>
<keyword evidence="5" id="KW-0378">Hydrolase</keyword>
<proteinExistence type="predicted"/>
<evidence type="ECO:0000256" key="3">
    <source>
        <dbReference type="ARBA" id="ARBA00022763"/>
    </source>
</evidence>
<dbReference type="RefSeq" id="WP_091762337.1">
    <property type="nucleotide sequence ID" value="NZ_BJVX01000014.1"/>
</dbReference>
<keyword evidence="3" id="KW-0227">DNA damage</keyword>
<accession>A0AAV3WSD2</accession>
<name>A0AAV3WSD2_9LACT</name>
<protein>
    <recommendedName>
        <fullName evidence="7">DUF1722 domain-containing protein</fullName>
    </recommendedName>
</protein>
<dbReference type="GO" id="GO:0006289">
    <property type="term" value="P:nucleotide-excision repair"/>
    <property type="evidence" value="ECO:0007669"/>
    <property type="project" value="InterPro"/>
</dbReference>
<evidence type="ECO:0000256" key="6">
    <source>
        <dbReference type="ARBA" id="ARBA00023204"/>
    </source>
</evidence>
<evidence type="ECO:0000256" key="4">
    <source>
        <dbReference type="ARBA" id="ARBA00022769"/>
    </source>
</evidence>
<dbReference type="GO" id="GO:0016787">
    <property type="term" value="F:hydrolase activity"/>
    <property type="evidence" value="ECO:0007669"/>
    <property type="project" value="UniProtKB-KW"/>
</dbReference>
<organism evidence="8 9">
    <name type="scientific">Marinilactibacillus psychrotolerans</name>
    <dbReference type="NCBI Taxonomy" id="191770"/>
    <lineage>
        <taxon>Bacteria</taxon>
        <taxon>Bacillati</taxon>
        <taxon>Bacillota</taxon>
        <taxon>Bacilli</taxon>
        <taxon>Lactobacillales</taxon>
        <taxon>Carnobacteriaceae</taxon>
        <taxon>Marinilactibacillus</taxon>
    </lineage>
</organism>
<keyword evidence="1" id="KW-0540">Nuclease</keyword>
<evidence type="ECO:0000313" key="9">
    <source>
        <dbReference type="Proteomes" id="UP000887127"/>
    </source>
</evidence>
<dbReference type="InterPro" id="IPR013560">
    <property type="entry name" value="DUF1722"/>
</dbReference>
<keyword evidence="6" id="KW-0234">DNA repair</keyword>